<dbReference type="Pfam" id="PF00395">
    <property type="entry name" value="SLH"/>
    <property type="match status" value="2"/>
</dbReference>
<dbReference type="PROSITE" id="PS51272">
    <property type="entry name" value="SLH"/>
    <property type="match status" value="2"/>
</dbReference>
<evidence type="ECO:0000256" key="1">
    <source>
        <dbReference type="SAM" id="MobiDB-lite"/>
    </source>
</evidence>
<evidence type="ECO:0000259" key="4">
    <source>
        <dbReference type="PROSITE" id="PS51781"/>
    </source>
</evidence>
<feature type="region of interest" description="Disordered" evidence="1">
    <location>
        <begin position="20"/>
        <end position="106"/>
    </location>
</feature>
<feature type="compositionally biased region" description="Low complexity" evidence="1">
    <location>
        <begin position="20"/>
        <end position="42"/>
    </location>
</feature>
<comment type="caution">
    <text evidence="5">The sequence shown here is derived from an EMBL/GenBank/DDBJ whole genome shotgun (WGS) entry which is preliminary data.</text>
</comment>
<feature type="domain" description="SLH" evidence="3">
    <location>
        <begin position="118"/>
        <end position="185"/>
    </location>
</feature>
<dbReference type="PROSITE" id="PS51781">
    <property type="entry name" value="SH3B"/>
    <property type="match status" value="1"/>
</dbReference>
<accession>A0ABP9WLD8</accession>
<dbReference type="SUPFAM" id="SSF55166">
    <property type="entry name" value="Hedgehog/DD-peptidase"/>
    <property type="match status" value="1"/>
</dbReference>
<dbReference type="InterPro" id="IPR001119">
    <property type="entry name" value="SLH_dom"/>
</dbReference>
<reference evidence="5 6" key="1">
    <citation type="submission" date="2024-02" db="EMBL/GenBank/DDBJ databases">
        <title>Lysinimicrobium sediminis NBRC 112286.</title>
        <authorList>
            <person name="Ichikawa N."/>
            <person name="Katano-Makiyama Y."/>
            <person name="Hidaka K."/>
        </authorList>
    </citation>
    <scope>NUCLEOTIDE SEQUENCE [LARGE SCALE GENOMIC DNA]</scope>
    <source>
        <strain evidence="5 6">NBRC 112286</strain>
    </source>
</reference>
<evidence type="ECO:0000313" key="5">
    <source>
        <dbReference type="EMBL" id="GAA5519881.1"/>
    </source>
</evidence>
<evidence type="ECO:0008006" key="7">
    <source>
        <dbReference type="Google" id="ProtNLM"/>
    </source>
</evidence>
<dbReference type="InterPro" id="IPR052179">
    <property type="entry name" value="DD-CPase-like"/>
</dbReference>
<protein>
    <recommendedName>
        <fullName evidence="7">S-layer homology domain-containing protein</fullName>
    </recommendedName>
</protein>
<dbReference type="RefSeq" id="WP_286215625.1">
    <property type="nucleotide sequence ID" value="NZ_AP027736.1"/>
</dbReference>
<feature type="signal peptide" evidence="2">
    <location>
        <begin position="1"/>
        <end position="24"/>
    </location>
</feature>
<dbReference type="PANTHER" id="PTHR34385:SF1">
    <property type="entry name" value="PEPTIDOGLYCAN L-ALANYL-D-GLUTAMATE ENDOPEPTIDASE CWLK"/>
    <property type="match status" value="1"/>
</dbReference>
<dbReference type="InterPro" id="IPR009045">
    <property type="entry name" value="Zn_M74/Hedgehog-like"/>
</dbReference>
<dbReference type="CDD" id="cd14814">
    <property type="entry name" value="Peptidase_M15"/>
    <property type="match status" value="1"/>
</dbReference>
<dbReference type="EMBL" id="BAABRR010000014">
    <property type="protein sequence ID" value="GAA5519881.1"/>
    <property type="molecule type" value="Genomic_DNA"/>
</dbReference>
<feature type="domain" description="SLH" evidence="3">
    <location>
        <begin position="249"/>
        <end position="315"/>
    </location>
</feature>
<proteinExistence type="predicted"/>
<evidence type="ECO:0000259" key="3">
    <source>
        <dbReference type="PROSITE" id="PS51272"/>
    </source>
</evidence>
<organism evidence="5 6">
    <name type="scientific">Demequina sediminis</name>
    <dbReference type="NCBI Taxonomy" id="1930058"/>
    <lineage>
        <taxon>Bacteria</taxon>
        <taxon>Bacillati</taxon>
        <taxon>Actinomycetota</taxon>
        <taxon>Actinomycetes</taxon>
        <taxon>Micrococcales</taxon>
        <taxon>Demequinaceae</taxon>
        <taxon>Demequina</taxon>
    </lineage>
</organism>
<dbReference type="Gene3D" id="2.30.30.40">
    <property type="entry name" value="SH3 Domains"/>
    <property type="match status" value="1"/>
</dbReference>
<dbReference type="PANTHER" id="PTHR34385">
    <property type="entry name" value="D-ALANYL-D-ALANINE CARBOXYPEPTIDASE"/>
    <property type="match status" value="1"/>
</dbReference>
<dbReference type="Pfam" id="PF02557">
    <property type="entry name" value="VanY"/>
    <property type="match status" value="1"/>
</dbReference>
<dbReference type="InterPro" id="IPR003646">
    <property type="entry name" value="SH3-like_bac-type"/>
</dbReference>
<feature type="domain" description="SH3b" evidence="4">
    <location>
        <begin position="323"/>
        <end position="387"/>
    </location>
</feature>
<keyword evidence="2" id="KW-0732">Signal</keyword>
<evidence type="ECO:0000313" key="6">
    <source>
        <dbReference type="Proteomes" id="UP001426770"/>
    </source>
</evidence>
<gene>
    <name evidence="5" type="ORF">Lsed01_02339</name>
</gene>
<feature type="chain" id="PRO_5046297301" description="S-layer homology domain-containing protein" evidence="2">
    <location>
        <begin position="25"/>
        <end position="529"/>
    </location>
</feature>
<dbReference type="Proteomes" id="UP001426770">
    <property type="component" value="Unassembled WGS sequence"/>
</dbReference>
<keyword evidence="6" id="KW-1185">Reference proteome</keyword>
<sequence length="529" mass="55646">MRLRVLATLATAAIAAGIAAPAAASTATPSPDPTPASSLPAPSATPSPTATPEPTASPEPSVSPTPSATPQPSAAPTPAEPIPTAAPSPAAEPSAAPEPAPRAPTMTALATPTTGVFADVSSAAGPRYSAFATEIAWMSTTGISRGWTLSDGSTVFRPTATVTRDAMAAFLYRFVGYPAASSTAKPFTDVSSSSSEFSKEITWLYAEGISTGWRTSNGVEYRPLTTISREAMAAFLYRLAGEPAVTLPSRSPFVDVAASDPFYREITWLAKTGIAEGWTTSAGAEYRPKAAITRDAMAAYLYRLHESGEVEVTAGVGGSTIRHTTLYVYGASSLNFRTGPSTEYPAMAQLSREAKVYPTGNTANGWVEVMVGTQKLWASSYYLIGKAGAAGIEIRSDYSNGRIPASALCGLSWDSVELLACTAAHDLELLNAAFRAKFGVNLPLNDSYRSYEDQVRAKELYGDLAATPGTSNHGWGLAVDISTARLTGGTAGAQYTWLKEYSAIYNWVLPTWARPSGTKPEPWHFEYTG</sequence>
<dbReference type="InterPro" id="IPR003709">
    <property type="entry name" value="VanY-like_core_dom"/>
</dbReference>
<evidence type="ECO:0000256" key="2">
    <source>
        <dbReference type="SAM" id="SignalP"/>
    </source>
</evidence>
<name>A0ABP9WLD8_9MICO</name>
<feature type="compositionally biased region" description="Pro residues" evidence="1">
    <location>
        <begin position="43"/>
        <end position="86"/>
    </location>
</feature>
<dbReference type="Gene3D" id="3.30.1380.10">
    <property type="match status" value="1"/>
</dbReference>